<feature type="domain" description="Caspase family p20" evidence="19">
    <location>
        <begin position="238"/>
        <end position="363"/>
    </location>
</feature>
<dbReference type="GeneTree" id="ENSGT00940000166591"/>
<dbReference type="PROSITE" id="PS50207">
    <property type="entry name" value="CASPASE_P10"/>
    <property type="match status" value="1"/>
</dbReference>
<dbReference type="Pfam" id="PF00656">
    <property type="entry name" value="Peptidase_C14"/>
    <property type="match status" value="1"/>
</dbReference>
<dbReference type="EC" id="3.4.22.61" evidence="14"/>
<protein>
    <recommendedName>
        <fullName evidence="15">Caspase-8</fullName>
        <ecNumber evidence="14">3.4.22.61</ecNumber>
    </recommendedName>
</protein>
<dbReference type="eggNOG" id="KOG3573">
    <property type="taxonomic scope" value="Eukaryota"/>
</dbReference>
<organism evidence="20 21">
    <name type="scientific">Takifugu rubripes</name>
    <name type="common">Japanese pufferfish</name>
    <name type="synonym">Fugu rubripes</name>
    <dbReference type="NCBI Taxonomy" id="31033"/>
    <lineage>
        <taxon>Eukaryota</taxon>
        <taxon>Metazoa</taxon>
        <taxon>Chordata</taxon>
        <taxon>Craniata</taxon>
        <taxon>Vertebrata</taxon>
        <taxon>Euteleostomi</taxon>
        <taxon>Actinopterygii</taxon>
        <taxon>Neopterygii</taxon>
        <taxon>Teleostei</taxon>
        <taxon>Neoteleostei</taxon>
        <taxon>Acanthomorphata</taxon>
        <taxon>Eupercaria</taxon>
        <taxon>Tetraodontiformes</taxon>
        <taxon>Tetradontoidea</taxon>
        <taxon>Tetraodontidae</taxon>
        <taxon>Takifugu</taxon>
    </lineage>
</organism>
<dbReference type="Gene3D" id="3.40.50.1460">
    <property type="match status" value="1"/>
</dbReference>
<keyword evidence="7" id="KW-0053">Apoptosis</keyword>
<dbReference type="FunFam" id="3.40.50.1460:FF:000008">
    <property type="entry name" value="caspase-8 isoform X1"/>
    <property type="match status" value="1"/>
</dbReference>
<dbReference type="InterPro" id="IPR011600">
    <property type="entry name" value="Pept_C14_caspase"/>
</dbReference>
<sequence>MDLRLLSQIDAQLDSLEVAALCFLCRDAVSPKSREGITDARGLFKKLHEKRLLENSSFLSQLLHTIHRKDLLCLLEADSSQPEETDARPLLSEYRVMLYKLYENLDREDLKKLKFLLSDQLGRRQIELCKTVLDVFTEMEKKGLLSNTKLDKLHSVLKEVDQRLAATVHDFMQPLRVVPRGPGTPPPAVMSMPVPVRLAVPETQSRGTEQNVSPDAESIFQSSPPADDNEYYALIHNPRGLCVVFNNETFLPGANLPRRGGTMEDQKRLRSVFTKFGFTVQVHNDFTAEAILRELKRLGKRDFMNEDALVVCVLSHGLKGCIFGTDGEEVSLQDFTQPFVSSQAPTLAGKPKLFFIQACQGEKLQKGYAAWPPRPEQEMAKAESQLEEDAGPVKAKVVADGADFLIGMATVEDYKSFRNTKNGSIYIQELCNQLQKSAESPGHDHILDILTRVNREVSEGEFLNHKQMPEPKYTLTKKLVLKYLGRMCFYLFFYVCLDGHQEDNFTMISTKERYKRLYGEHVICAG</sequence>
<dbReference type="Pfam" id="PF01335">
    <property type="entry name" value="DED"/>
    <property type="match status" value="2"/>
</dbReference>
<dbReference type="GO" id="GO:0051604">
    <property type="term" value="P:protein maturation"/>
    <property type="evidence" value="ECO:0007669"/>
    <property type="project" value="UniProtKB-ARBA"/>
</dbReference>
<dbReference type="SMART" id="SM00115">
    <property type="entry name" value="CASc"/>
    <property type="match status" value="1"/>
</dbReference>
<dbReference type="SMART" id="SM00031">
    <property type="entry name" value="DED"/>
    <property type="match status" value="2"/>
</dbReference>
<evidence type="ECO:0000256" key="16">
    <source>
        <dbReference type="RuleBase" id="RU003971"/>
    </source>
</evidence>
<comment type="catalytic activity">
    <reaction evidence="13">
        <text>Strict requirement for Asp at position P1 and has a preferred cleavage sequence of (Leu/Asp/Val)-Glu-Thr-Asp-|-(Gly/Ser/Ala).</text>
        <dbReference type="EC" id="3.4.22.61"/>
    </reaction>
</comment>
<dbReference type="InterPro" id="IPR001875">
    <property type="entry name" value="DED_dom"/>
</dbReference>
<dbReference type="Gene3D" id="1.10.533.10">
    <property type="entry name" value="Death Domain, Fas"/>
    <property type="match status" value="2"/>
</dbReference>
<keyword evidence="9" id="KW-0378">Hydrolase</keyword>
<keyword evidence="4" id="KW-0963">Cytoplasm</keyword>
<proteinExistence type="inferred from homology"/>
<dbReference type="InterPro" id="IPR011029">
    <property type="entry name" value="DEATH-like_dom_sf"/>
</dbReference>
<name>H2TIG5_TAKRU</name>
<evidence type="ECO:0000256" key="10">
    <source>
        <dbReference type="ARBA" id="ARBA00022807"/>
    </source>
</evidence>
<keyword evidence="21" id="KW-1185">Reference proteome</keyword>
<comment type="subcellular location">
    <subcellularLocation>
        <location evidence="2">Cytoplasm</location>
    </subcellularLocation>
    <subcellularLocation>
        <location evidence="1">Nucleus</location>
    </subcellularLocation>
</comment>
<dbReference type="InParanoid" id="H2TIG5"/>
<dbReference type="InterPro" id="IPR029030">
    <property type="entry name" value="Caspase-like_dom_sf"/>
</dbReference>
<evidence type="ECO:0000256" key="8">
    <source>
        <dbReference type="ARBA" id="ARBA00022737"/>
    </source>
</evidence>
<dbReference type="GO" id="GO:0004197">
    <property type="term" value="F:cysteine-type endopeptidase activity"/>
    <property type="evidence" value="ECO:0007669"/>
    <property type="project" value="InterPro"/>
</dbReference>
<dbReference type="GO" id="GO:0006915">
    <property type="term" value="P:apoptotic process"/>
    <property type="evidence" value="ECO:0007669"/>
    <property type="project" value="UniProtKB-KW"/>
</dbReference>
<reference evidence="20 21" key="1">
    <citation type="journal article" date="2011" name="Genome Biol. Evol.">
        <title>Integration of the genetic map and genome assembly of fugu facilitates insights into distinct features of genome evolution in teleosts and mammals.</title>
        <authorList>
            <person name="Kai W."/>
            <person name="Kikuchi K."/>
            <person name="Tohari S."/>
            <person name="Chew A.K."/>
            <person name="Tay A."/>
            <person name="Fujiwara A."/>
            <person name="Hosoya S."/>
            <person name="Suetake H."/>
            <person name="Naruse K."/>
            <person name="Brenner S."/>
            <person name="Suzuki Y."/>
            <person name="Venkatesh B."/>
        </authorList>
    </citation>
    <scope>NUCLEOTIDE SEQUENCE [LARGE SCALE GENOMIC DNA]</scope>
</reference>
<keyword evidence="5" id="KW-0597">Phosphoprotein</keyword>
<dbReference type="Proteomes" id="UP000005226">
    <property type="component" value="Chromosome 22"/>
</dbReference>
<dbReference type="GO" id="GO:0005737">
    <property type="term" value="C:cytoplasm"/>
    <property type="evidence" value="ECO:0007669"/>
    <property type="project" value="UniProtKB-SubCell"/>
</dbReference>
<dbReference type="CDD" id="cd00032">
    <property type="entry name" value="CASc"/>
    <property type="match status" value="1"/>
</dbReference>
<evidence type="ECO:0000256" key="1">
    <source>
        <dbReference type="ARBA" id="ARBA00004123"/>
    </source>
</evidence>
<keyword evidence="12" id="KW-0539">Nucleus</keyword>
<dbReference type="GO" id="GO:0043065">
    <property type="term" value="P:positive regulation of apoptotic process"/>
    <property type="evidence" value="ECO:0007669"/>
    <property type="project" value="UniProtKB-ARBA"/>
</dbReference>
<evidence type="ECO:0000256" key="6">
    <source>
        <dbReference type="ARBA" id="ARBA00022670"/>
    </source>
</evidence>
<keyword evidence="10" id="KW-0788">Thiol protease</keyword>
<comment type="similarity">
    <text evidence="3 16">Belongs to the peptidase C14A family.</text>
</comment>
<keyword evidence="8" id="KW-0677">Repeat</keyword>
<dbReference type="InterPro" id="IPR002138">
    <property type="entry name" value="Pept_C14_p10"/>
</dbReference>
<dbReference type="SUPFAM" id="SSF47986">
    <property type="entry name" value="DEATH domain"/>
    <property type="match status" value="2"/>
</dbReference>
<feature type="domain" description="DED" evidence="17">
    <location>
        <begin position="93"/>
        <end position="170"/>
    </location>
</feature>
<evidence type="ECO:0000313" key="21">
    <source>
        <dbReference type="Proteomes" id="UP000005226"/>
    </source>
</evidence>
<evidence type="ECO:0000256" key="9">
    <source>
        <dbReference type="ARBA" id="ARBA00022801"/>
    </source>
</evidence>
<evidence type="ECO:0000256" key="12">
    <source>
        <dbReference type="ARBA" id="ARBA00023242"/>
    </source>
</evidence>
<evidence type="ECO:0000256" key="2">
    <source>
        <dbReference type="ARBA" id="ARBA00004496"/>
    </source>
</evidence>
<evidence type="ECO:0000259" key="17">
    <source>
        <dbReference type="PROSITE" id="PS50168"/>
    </source>
</evidence>
<evidence type="ECO:0000256" key="5">
    <source>
        <dbReference type="ARBA" id="ARBA00022553"/>
    </source>
</evidence>
<gene>
    <name evidence="20" type="primary">casp8</name>
</gene>
<dbReference type="GO" id="GO:0005886">
    <property type="term" value="C:plasma membrane"/>
    <property type="evidence" value="ECO:0007669"/>
    <property type="project" value="UniProtKB-ARBA"/>
</dbReference>
<dbReference type="PANTHER" id="PTHR48169:SF7">
    <property type="entry name" value="CASPASE 10"/>
    <property type="match status" value="1"/>
</dbReference>
<evidence type="ECO:0000256" key="7">
    <source>
        <dbReference type="ARBA" id="ARBA00022703"/>
    </source>
</evidence>
<dbReference type="GO" id="GO:0006508">
    <property type="term" value="P:proteolysis"/>
    <property type="evidence" value="ECO:0007669"/>
    <property type="project" value="UniProtKB-KW"/>
</dbReference>
<dbReference type="STRING" id="31033.ENSTRUP00000024467"/>
<dbReference type="GO" id="GO:0032991">
    <property type="term" value="C:protein-containing complex"/>
    <property type="evidence" value="ECO:0007669"/>
    <property type="project" value="UniProtKB-ARBA"/>
</dbReference>
<dbReference type="InterPro" id="IPR033139">
    <property type="entry name" value="Caspase_cys_AS"/>
</dbReference>
<evidence type="ECO:0000256" key="4">
    <source>
        <dbReference type="ARBA" id="ARBA00022490"/>
    </source>
</evidence>
<dbReference type="GO" id="GO:0005634">
    <property type="term" value="C:nucleus"/>
    <property type="evidence" value="ECO:0007669"/>
    <property type="project" value="UniProtKB-SubCell"/>
</dbReference>
<dbReference type="InterPro" id="IPR015917">
    <property type="entry name" value="Pept_C14A"/>
</dbReference>
<dbReference type="PRINTS" id="PR00376">
    <property type="entry name" value="IL1BCENZYME"/>
</dbReference>
<dbReference type="OMA" id="TETQPNY"/>
<evidence type="ECO:0000313" key="20">
    <source>
        <dbReference type="Ensembl" id="ENSTRUP00000024467.3"/>
    </source>
</evidence>
<dbReference type="AlphaFoldDB" id="H2TIG5"/>
<accession>H2TIG5</accession>
<dbReference type="SUPFAM" id="SSF52129">
    <property type="entry name" value="Caspase-like"/>
    <property type="match status" value="1"/>
</dbReference>
<evidence type="ECO:0000256" key="15">
    <source>
        <dbReference type="ARBA" id="ARBA00068172"/>
    </source>
</evidence>
<dbReference type="PANTHER" id="PTHR48169">
    <property type="entry name" value="DED DOMAIN-CONTAINING PROTEIN"/>
    <property type="match status" value="1"/>
</dbReference>
<feature type="domain" description="DED" evidence="17">
    <location>
        <begin position="1"/>
        <end position="77"/>
    </location>
</feature>
<evidence type="ECO:0000256" key="14">
    <source>
        <dbReference type="ARBA" id="ARBA00066479"/>
    </source>
</evidence>
<keyword evidence="6" id="KW-0645">Protease</keyword>
<dbReference type="PROSITE" id="PS50168">
    <property type="entry name" value="DED"/>
    <property type="match status" value="2"/>
</dbReference>
<dbReference type="PROSITE" id="PS50208">
    <property type="entry name" value="CASPASE_P20"/>
    <property type="match status" value="1"/>
</dbReference>
<evidence type="ECO:0000256" key="3">
    <source>
        <dbReference type="ARBA" id="ARBA00010134"/>
    </source>
</evidence>
<dbReference type="InterPro" id="IPR001309">
    <property type="entry name" value="Pept_C14_p20"/>
</dbReference>
<keyword evidence="11" id="KW-0865">Zymogen</keyword>
<dbReference type="Ensembl" id="ENSTRUT00000024566.3">
    <property type="protein sequence ID" value="ENSTRUP00000024467.3"/>
    <property type="gene ID" value="ENSTRUG00000009742.3"/>
</dbReference>
<evidence type="ECO:0000259" key="19">
    <source>
        <dbReference type="PROSITE" id="PS50208"/>
    </source>
</evidence>
<evidence type="ECO:0000256" key="13">
    <source>
        <dbReference type="ARBA" id="ARBA00051626"/>
    </source>
</evidence>
<reference evidence="20" key="3">
    <citation type="submission" date="2025-09" db="UniProtKB">
        <authorList>
            <consortium name="Ensembl"/>
        </authorList>
    </citation>
    <scope>IDENTIFICATION</scope>
</reference>
<dbReference type="FunFam" id="1.10.533.10:FF:000016">
    <property type="entry name" value="CASP8 and FADD-like apoptosis regulator"/>
    <property type="match status" value="1"/>
</dbReference>
<dbReference type="CDD" id="cd08334">
    <property type="entry name" value="DED_Caspase_8_10_r2"/>
    <property type="match status" value="1"/>
</dbReference>
<evidence type="ECO:0000256" key="11">
    <source>
        <dbReference type="ARBA" id="ARBA00023145"/>
    </source>
</evidence>
<reference evidence="20" key="2">
    <citation type="submission" date="2025-08" db="UniProtKB">
        <authorList>
            <consortium name="Ensembl"/>
        </authorList>
    </citation>
    <scope>IDENTIFICATION</scope>
</reference>
<feature type="domain" description="Caspase family p10" evidence="18">
    <location>
        <begin position="402"/>
        <end position="483"/>
    </location>
</feature>
<dbReference type="PROSITE" id="PS01122">
    <property type="entry name" value="CASPASE_CYS"/>
    <property type="match status" value="1"/>
</dbReference>
<evidence type="ECO:0000259" key="18">
    <source>
        <dbReference type="PROSITE" id="PS50207"/>
    </source>
</evidence>